<dbReference type="InterPro" id="IPR022742">
    <property type="entry name" value="Hydrolase_4"/>
</dbReference>
<accession>A0A7M2WWS0</accession>
<proteinExistence type="predicted"/>
<organism evidence="5 6">
    <name type="scientific">Humisphaera borealis</name>
    <dbReference type="NCBI Taxonomy" id="2807512"/>
    <lineage>
        <taxon>Bacteria</taxon>
        <taxon>Pseudomonadati</taxon>
        <taxon>Planctomycetota</taxon>
        <taxon>Phycisphaerae</taxon>
        <taxon>Tepidisphaerales</taxon>
        <taxon>Tepidisphaeraceae</taxon>
        <taxon>Humisphaera</taxon>
    </lineage>
</organism>
<dbReference type="AlphaFoldDB" id="A0A7M2WWS0"/>
<dbReference type="GO" id="GO:0052689">
    <property type="term" value="F:carboxylic ester hydrolase activity"/>
    <property type="evidence" value="ECO:0007669"/>
    <property type="project" value="UniProtKB-ARBA"/>
</dbReference>
<dbReference type="Gene3D" id="3.40.50.1820">
    <property type="entry name" value="alpha/beta hydrolase"/>
    <property type="match status" value="1"/>
</dbReference>
<feature type="region of interest" description="Disordered" evidence="2">
    <location>
        <begin position="216"/>
        <end position="241"/>
    </location>
</feature>
<keyword evidence="1 5" id="KW-0378">Hydrolase</keyword>
<dbReference type="InterPro" id="IPR050261">
    <property type="entry name" value="FrsA_esterase"/>
</dbReference>
<dbReference type="EMBL" id="CP063458">
    <property type="protein sequence ID" value="QOV89652.1"/>
    <property type="molecule type" value="Genomic_DNA"/>
</dbReference>
<keyword evidence="6" id="KW-1185">Reference proteome</keyword>
<feature type="transmembrane region" description="Helical" evidence="3">
    <location>
        <begin position="6"/>
        <end position="27"/>
    </location>
</feature>
<sequence>MPTQDHLLAGLYVALPLVGGVVAVVFARRRRNFKPVVAFGLSLVSALLISLAICLFYARGLSAEATAGQILLTAYLLTGVLVLLKALSWFLKEAAERAFFVHISQSAGRPTLRHRNGPPVDAAGTEAHIDYQHPRRPAPPARGIGWAARLAGATLTRVVLLFAIGLPYVMSLGMIYRPKVVGGQTPLQQLGTPFVDVSFEATDGTTLAGWWIPALPPPPTGPNPASRRSTPPATARATSRPDDWGRKTVVICHGLGSSKSNQLALARDLVVNGYNVLAFDFRAHGSSGGQLCSFGDRERFDVLGAVRWLRLHRPDEAQRIVGLGVSMGGAALLAAAGDDSAEGRAIDAVSVFSTYADFASLADDITDNYLISPLGWLARNIGVPLASAHVGTDLQAFSPSRATDRLAPRPIMVVHGRGDHLIPFETGVRLFERAQLPKVRLWVGELDAENRYVIRSNAKYTVDETGVQRPLAPSGPSADHINLIYYDDALKAVRLFFEEARAMS</sequence>
<dbReference type="PANTHER" id="PTHR22946:SF9">
    <property type="entry name" value="POLYKETIDE TRANSFERASE AF380"/>
    <property type="match status" value="1"/>
</dbReference>
<keyword evidence="3" id="KW-0812">Transmembrane</keyword>
<evidence type="ECO:0000313" key="5">
    <source>
        <dbReference type="EMBL" id="QOV89652.1"/>
    </source>
</evidence>
<dbReference type="PANTHER" id="PTHR22946">
    <property type="entry name" value="DIENELACTONE HYDROLASE DOMAIN-CONTAINING PROTEIN-RELATED"/>
    <property type="match status" value="1"/>
</dbReference>
<evidence type="ECO:0000256" key="2">
    <source>
        <dbReference type="SAM" id="MobiDB-lite"/>
    </source>
</evidence>
<feature type="domain" description="Serine aminopeptidase S33" evidence="4">
    <location>
        <begin position="246"/>
        <end position="341"/>
    </location>
</feature>
<keyword evidence="3" id="KW-0472">Membrane</keyword>
<feature type="transmembrane region" description="Helical" evidence="3">
    <location>
        <begin position="158"/>
        <end position="176"/>
    </location>
</feature>
<protein>
    <submittedName>
        <fullName evidence="5">Alpha/beta hydrolase</fullName>
    </submittedName>
</protein>
<dbReference type="Proteomes" id="UP000593765">
    <property type="component" value="Chromosome"/>
</dbReference>
<dbReference type="KEGG" id="hbs:IPV69_26270"/>
<feature type="transmembrane region" description="Helical" evidence="3">
    <location>
        <begin position="36"/>
        <end position="58"/>
    </location>
</feature>
<evidence type="ECO:0000313" key="6">
    <source>
        <dbReference type="Proteomes" id="UP000593765"/>
    </source>
</evidence>
<dbReference type="SUPFAM" id="SSF53474">
    <property type="entry name" value="alpha/beta-Hydrolases"/>
    <property type="match status" value="1"/>
</dbReference>
<dbReference type="RefSeq" id="WP_206292704.1">
    <property type="nucleotide sequence ID" value="NZ_CP063458.1"/>
</dbReference>
<feature type="transmembrane region" description="Helical" evidence="3">
    <location>
        <begin position="70"/>
        <end position="91"/>
    </location>
</feature>
<evidence type="ECO:0000256" key="1">
    <source>
        <dbReference type="ARBA" id="ARBA00022801"/>
    </source>
</evidence>
<keyword evidence="3" id="KW-1133">Transmembrane helix</keyword>
<gene>
    <name evidence="5" type="ORF">IPV69_26270</name>
</gene>
<evidence type="ECO:0000256" key="3">
    <source>
        <dbReference type="SAM" id="Phobius"/>
    </source>
</evidence>
<dbReference type="InterPro" id="IPR029058">
    <property type="entry name" value="AB_hydrolase_fold"/>
</dbReference>
<dbReference type="Pfam" id="PF12146">
    <property type="entry name" value="Hydrolase_4"/>
    <property type="match status" value="1"/>
</dbReference>
<name>A0A7M2WWS0_9BACT</name>
<evidence type="ECO:0000259" key="4">
    <source>
        <dbReference type="Pfam" id="PF12146"/>
    </source>
</evidence>
<reference evidence="5 6" key="1">
    <citation type="submission" date="2020-10" db="EMBL/GenBank/DDBJ databases">
        <title>Wide distribution of Phycisphaera-like planctomycetes from WD2101 soil group in peatlands and genome analysis of the first cultivated representative.</title>
        <authorList>
            <person name="Dedysh S.N."/>
            <person name="Beletsky A.V."/>
            <person name="Ivanova A."/>
            <person name="Kulichevskaya I.S."/>
            <person name="Suzina N.E."/>
            <person name="Philippov D.A."/>
            <person name="Rakitin A.L."/>
            <person name="Mardanov A.V."/>
            <person name="Ravin N.V."/>
        </authorList>
    </citation>
    <scope>NUCLEOTIDE SEQUENCE [LARGE SCALE GENOMIC DNA]</scope>
    <source>
        <strain evidence="5 6">M1803</strain>
    </source>
</reference>